<proteinExistence type="predicted"/>
<reference evidence="2 3" key="1">
    <citation type="submission" date="2018-12" db="EMBL/GenBank/DDBJ databases">
        <authorList>
            <person name="Li S."/>
            <person name="Yang R."/>
            <person name="Chen G."/>
            <person name="Zou L."/>
            <person name="Zhang C."/>
            <person name="Chen Y."/>
            <person name="Liu Z."/>
            <person name="Li Y."/>
            <person name="Yan Y."/>
            <person name="Huang M."/>
            <person name="Chen T."/>
        </authorList>
    </citation>
    <scope>NUCLEOTIDE SEQUENCE [LARGE SCALE GENOMIC DNA]</scope>
    <source>
        <strain evidence="2 3">1257</strain>
    </source>
</reference>
<sequence length="131" mass="14752">MMKALIQDGAVVGFVTGDAMGERLPEGLPVGVGWRFERGVFSAPIDAPLPGVSLLVERAWRDGELAQWLWLRDRHRDQLDLAVDTTLTSEQFSALLIYLQALRDWPQSNAFPDVSARPMPPTFLEQMRMDQ</sequence>
<dbReference type="InterPro" id="IPR031893">
    <property type="entry name" value="Phage_tail_APC"/>
</dbReference>
<evidence type="ECO:0000313" key="2">
    <source>
        <dbReference type="EMBL" id="AZL70197.1"/>
    </source>
</evidence>
<organism evidence="2 3">
    <name type="scientific">Pseudomonas entomophila</name>
    <dbReference type="NCBI Taxonomy" id="312306"/>
    <lineage>
        <taxon>Bacteria</taxon>
        <taxon>Pseudomonadati</taxon>
        <taxon>Pseudomonadota</taxon>
        <taxon>Gammaproteobacteria</taxon>
        <taxon>Pseudomonadales</taxon>
        <taxon>Pseudomonadaceae</taxon>
        <taxon>Pseudomonas</taxon>
    </lineage>
</organism>
<accession>A0A3Q8U3D7</accession>
<gene>
    <name evidence="2" type="ORF">EJA05_21830</name>
</gene>
<evidence type="ECO:0000313" key="3">
    <source>
        <dbReference type="Proteomes" id="UP000268230"/>
    </source>
</evidence>
<name>A0A3Q8U3D7_9PSED</name>
<dbReference type="AlphaFoldDB" id="A0A3Q8U3D7"/>
<dbReference type="Proteomes" id="UP000268230">
    <property type="component" value="Chromosome"/>
</dbReference>
<dbReference type="EMBL" id="CP034338">
    <property type="protein sequence ID" value="AZL70197.1"/>
    <property type="molecule type" value="Genomic_DNA"/>
</dbReference>
<evidence type="ECO:0000259" key="1">
    <source>
        <dbReference type="Pfam" id="PF16778"/>
    </source>
</evidence>
<dbReference type="OrthoDB" id="6465464at2"/>
<dbReference type="KEGG" id="pory:EJA05_21830"/>
<dbReference type="Pfam" id="PF16778">
    <property type="entry name" value="Phage_tail_APC"/>
    <property type="match status" value="1"/>
</dbReference>
<feature type="domain" description="Phage tail assembly chaperone-like" evidence="1">
    <location>
        <begin position="57"/>
        <end position="121"/>
    </location>
</feature>
<protein>
    <recommendedName>
        <fullName evidence="1">Phage tail assembly chaperone-like domain-containing protein</fullName>
    </recommendedName>
</protein>